<reference evidence="11" key="1">
    <citation type="submission" date="2016-10" db="EMBL/GenBank/DDBJ databases">
        <title>Sequence of Gallionella enrichment culture.</title>
        <authorList>
            <person name="Poehlein A."/>
            <person name="Muehling M."/>
            <person name="Daniel R."/>
        </authorList>
    </citation>
    <scope>NUCLEOTIDE SEQUENCE</scope>
</reference>
<dbReference type="GO" id="GO:0051301">
    <property type="term" value="P:cell division"/>
    <property type="evidence" value="ECO:0007669"/>
    <property type="project" value="UniProtKB-KW"/>
</dbReference>
<evidence type="ECO:0000256" key="3">
    <source>
        <dbReference type="ARBA" id="ARBA00022618"/>
    </source>
</evidence>
<keyword evidence="4" id="KW-0159">Chromosome partition</keyword>
<dbReference type="PANTHER" id="PTHR30349">
    <property type="entry name" value="PHAGE INTEGRASE-RELATED"/>
    <property type="match status" value="1"/>
</dbReference>
<accession>A0A1J5P9R5</accession>
<keyword evidence="6" id="KW-0238">DNA-binding</keyword>
<dbReference type="InterPro" id="IPR004107">
    <property type="entry name" value="Integrase_SAM-like_N"/>
</dbReference>
<keyword evidence="2" id="KW-0963">Cytoplasm</keyword>
<dbReference type="SUPFAM" id="SSF56349">
    <property type="entry name" value="DNA breaking-rejoining enzymes"/>
    <property type="match status" value="1"/>
</dbReference>
<name>A0A1J5P9R5_9ZZZZ</name>
<dbReference type="GO" id="GO:0007059">
    <property type="term" value="P:chromosome segregation"/>
    <property type="evidence" value="ECO:0007669"/>
    <property type="project" value="UniProtKB-KW"/>
</dbReference>
<evidence type="ECO:0000256" key="8">
    <source>
        <dbReference type="ARBA" id="ARBA00023306"/>
    </source>
</evidence>
<dbReference type="InterPro" id="IPR011010">
    <property type="entry name" value="DNA_brk_join_enz"/>
</dbReference>
<evidence type="ECO:0000259" key="9">
    <source>
        <dbReference type="PROSITE" id="PS51898"/>
    </source>
</evidence>
<dbReference type="Pfam" id="PF00589">
    <property type="entry name" value="Phage_integrase"/>
    <property type="match status" value="1"/>
</dbReference>
<evidence type="ECO:0000259" key="10">
    <source>
        <dbReference type="PROSITE" id="PS51900"/>
    </source>
</evidence>
<feature type="domain" description="Core-binding (CB)" evidence="10">
    <location>
        <begin position="13"/>
        <end position="99"/>
    </location>
</feature>
<dbReference type="Gene3D" id="1.10.443.10">
    <property type="entry name" value="Intergrase catalytic core"/>
    <property type="match status" value="1"/>
</dbReference>
<keyword evidence="8" id="KW-0131">Cell cycle</keyword>
<dbReference type="GO" id="GO:0015074">
    <property type="term" value="P:DNA integration"/>
    <property type="evidence" value="ECO:0007669"/>
    <property type="project" value="UniProtKB-KW"/>
</dbReference>
<dbReference type="Pfam" id="PF02899">
    <property type="entry name" value="Phage_int_SAM_1"/>
    <property type="match status" value="1"/>
</dbReference>
<dbReference type="InterPro" id="IPR044068">
    <property type="entry name" value="CB"/>
</dbReference>
<keyword evidence="7" id="KW-0233">DNA recombination</keyword>
<dbReference type="GO" id="GO:0005737">
    <property type="term" value="C:cytoplasm"/>
    <property type="evidence" value="ECO:0007669"/>
    <property type="project" value="UniProtKB-SubCell"/>
</dbReference>
<comment type="subcellular location">
    <subcellularLocation>
        <location evidence="1">Cytoplasm</location>
    </subcellularLocation>
</comment>
<keyword evidence="3" id="KW-0132">Cell division</keyword>
<dbReference type="AlphaFoldDB" id="A0A1J5P9R5"/>
<dbReference type="InterPro" id="IPR002104">
    <property type="entry name" value="Integrase_catalytic"/>
</dbReference>
<dbReference type="InterPro" id="IPR013762">
    <property type="entry name" value="Integrase-like_cat_sf"/>
</dbReference>
<dbReference type="InterPro" id="IPR050090">
    <property type="entry name" value="Tyrosine_recombinase_XerCD"/>
</dbReference>
<evidence type="ECO:0000256" key="6">
    <source>
        <dbReference type="ARBA" id="ARBA00023125"/>
    </source>
</evidence>
<keyword evidence="5" id="KW-0229">DNA integration</keyword>
<dbReference type="GO" id="GO:0006310">
    <property type="term" value="P:DNA recombination"/>
    <property type="evidence" value="ECO:0007669"/>
    <property type="project" value="UniProtKB-KW"/>
</dbReference>
<organism evidence="11">
    <name type="scientific">mine drainage metagenome</name>
    <dbReference type="NCBI Taxonomy" id="410659"/>
    <lineage>
        <taxon>unclassified sequences</taxon>
        <taxon>metagenomes</taxon>
        <taxon>ecological metagenomes</taxon>
    </lineage>
</organism>
<dbReference type="CDD" id="cd00798">
    <property type="entry name" value="INT_XerDC_C"/>
    <property type="match status" value="1"/>
</dbReference>
<evidence type="ECO:0000256" key="4">
    <source>
        <dbReference type="ARBA" id="ARBA00022829"/>
    </source>
</evidence>
<sequence length="313" mass="34358">MCARERVHVEVPEAYQTLIDQFVVHLRDERNLSPHSVRAYKGDLESLADHAARNSKNDPGQLTLAILRSWLARLQSQGAARTSLARRATSARMFTAWAHQRGYLADDVAELLGSPKAHRTLPGVLNQGEINEVLHSLDTAATETDNSIAIRDLAILETLYATGIRVSELVGLNLDSIDRSRLSVRVLGKGNKERTVPIGVPAVGAVDSWQSRRGELATKDSGRALFLGERGKRIDPRTVRTIVHRALAAVPNAPDLGPHGLRHTTATHLLEGGADIRVVQEILGHVSLTTTQIYTHVSIDRLREAFKQAHPRA</sequence>
<dbReference type="HAMAP" id="MF_01808">
    <property type="entry name" value="Recomb_XerC_XerD"/>
    <property type="match status" value="1"/>
</dbReference>
<protein>
    <submittedName>
        <fullName evidence="11">Tyrosine recombinase XerC</fullName>
    </submittedName>
</protein>
<evidence type="ECO:0000256" key="1">
    <source>
        <dbReference type="ARBA" id="ARBA00004496"/>
    </source>
</evidence>
<evidence type="ECO:0000256" key="2">
    <source>
        <dbReference type="ARBA" id="ARBA00022490"/>
    </source>
</evidence>
<dbReference type="NCBIfam" id="NF001399">
    <property type="entry name" value="PRK00283.1"/>
    <property type="match status" value="1"/>
</dbReference>
<proteinExistence type="inferred from homology"/>
<dbReference type="GO" id="GO:0003677">
    <property type="term" value="F:DNA binding"/>
    <property type="evidence" value="ECO:0007669"/>
    <property type="project" value="UniProtKB-KW"/>
</dbReference>
<evidence type="ECO:0000256" key="5">
    <source>
        <dbReference type="ARBA" id="ARBA00022908"/>
    </source>
</evidence>
<feature type="domain" description="Tyr recombinase" evidence="9">
    <location>
        <begin position="120"/>
        <end position="307"/>
    </location>
</feature>
<dbReference type="PROSITE" id="PS51900">
    <property type="entry name" value="CB"/>
    <property type="match status" value="1"/>
</dbReference>
<dbReference type="EMBL" id="MLJW01005600">
    <property type="protein sequence ID" value="OIQ67946.1"/>
    <property type="molecule type" value="Genomic_DNA"/>
</dbReference>
<comment type="caution">
    <text evidence="11">The sequence shown here is derived from an EMBL/GenBank/DDBJ whole genome shotgun (WGS) entry which is preliminary data.</text>
</comment>
<dbReference type="Gene3D" id="1.10.150.130">
    <property type="match status" value="1"/>
</dbReference>
<gene>
    <name evidence="11" type="primary">xerC_69</name>
    <name evidence="11" type="ORF">GALL_504710</name>
</gene>
<evidence type="ECO:0000313" key="11">
    <source>
        <dbReference type="EMBL" id="OIQ67946.1"/>
    </source>
</evidence>
<dbReference type="PANTHER" id="PTHR30349:SF77">
    <property type="entry name" value="TYROSINE RECOMBINASE XERC"/>
    <property type="match status" value="1"/>
</dbReference>
<evidence type="ECO:0000256" key="7">
    <source>
        <dbReference type="ARBA" id="ARBA00023172"/>
    </source>
</evidence>
<dbReference type="PROSITE" id="PS51898">
    <property type="entry name" value="TYR_RECOMBINASE"/>
    <property type="match status" value="1"/>
</dbReference>
<dbReference type="InterPro" id="IPR023009">
    <property type="entry name" value="Tyrosine_recombinase_XerC/XerD"/>
</dbReference>
<dbReference type="InterPro" id="IPR010998">
    <property type="entry name" value="Integrase_recombinase_N"/>
</dbReference>